<evidence type="ECO:0000313" key="1">
    <source>
        <dbReference type="EMBL" id="EGC02194.1"/>
    </source>
</evidence>
<evidence type="ECO:0000313" key="2">
    <source>
        <dbReference type="Proteomes" id="UP000004259"/>
    </source>
</evidence>
<dbReference type="AlphaFoldDB" id="E9SET1"/>
<dbReference type="EMBL" id="ADKM02000102">
    <property type="protein sequence ID" value="EGC02194.1"/>
    <property type="molecule type" value="Genomic_DNA"/>
</dbReference>
<accession>E9SET1</accession>
<sequence length="80" mass="9433">MGLMKVPFDKGLKKLSDEERKAWDKSLCKDCEGFESFLYDDNPVYPAYYCCHYPGYVCSRNISFVSEAMKYCLLYKEKDK</sequence>
<organism evidence="1 2">
    <name type="scientific">Ruminococcus albus 8</name>
    <dbReference type="NCBI Taxonomy" id="246199"/>
    <lineage>
        <taxon>Bacteria</taxon>
        <taxon>Bacillati</taxon>
        <taxon>Bacillota</taxon>
        <taxon>Clostridia</taxon>
        <taxon>Eubacteriales</taxon>
        <taxon>Oscillospiraceae</taxon>
        <taxon>Ruminococcus</taxon>
    </lineage>
</organism>
<gene>
    <name evidence="1" type="ORF">CUS_4819</name>
</gene>
<dbReference type="RefSeq" id="WP_002851329.1">
    <property type="nucleotide sequence ID" value="NZ_ADKM02000102.1"/>
</dbReference>
<keyword evidence="2" id="KW-1185">Reference proteome</keyword>
<comment type="caution">
    <text evidence="1">The sequence shown here is derived from an EMBL/GenBank/DDBJ whole genome shotgun (WGS) entry which is preliminary data.</text>
</comment>
<name>E9SET1_RUMAL</name>
<proteinExistence type="predicted"/>
<reference evidence="1 2" key="1">
    <citation type="submission" date="2011-02" db="EMBL/GenBank/DDBJ databases">
        <authorList>
            <person name="Nelson K.E."/>
            <person name="Sutton G."/>
            <person name="Torralba M."/>
            <person name="Durkin S."/>
            <person name="Harkins D."/>
            <person name="Montgomery R."/>
            <person name="Ziemer C."/>
            <person name="Klaassens E."/>
            <person name="Ocuiv P."/>
            <person name="Morrison M."/>
        </authorList>
    </citation>
    <scope>NUCLEOTIDE SEQUENCE [LARGE SCALE GENOMIC DNA]</scope>
    <source>
        <strain evidence="1 2">8</strain>
    </source>
</reference>
<protein>
    <submittedName>
        <fullName evidence="1">Uncharacterized protein</fullName>
    </submittedName>
</protein>
<dbReference type="Proteomes" id="UP000004259">
    <property type="component" value="Unassembled WGS sequence"/>
</dbReference>
<dbReference type="STRING" id="246199.CUS_4819"/>